<reference evidence="2" key="2">
    <citation type="submission" date="2020-09" db="EMBL/GenBank/DDBJ databases">
        <authorList>
            <person name="Sun Q."/>
            <person name="Zhou Y."/>
        </authorList>
    </citation>
    <scope>NUCLEOTIDE SEQUENCE</scope>
    <source>
        <strain evidence="2">CGMCC 4.7368</strain>
    </source>
</reference>
<name>A0A918DFS2_9ACTN</name>
<dbReference type="EMBL" id="BMNH01000002">
    <property type="protein sequence ID" value="GGO64373.1"/>
    <property type="molecule type" value="Genomic_DNA"/>
</dbReference>
<accession>A0A918DFS2</accession>
<gene>
    <name evidence="2" type="ORF">GCM10012289_13640</name>
</gene>
<dbReference type="Proteomes" id="UP000646523">
    <property type="component" value="Unassembled WGS sequence"/>
</dbReference>
<evidence type="ECO:0000313" key="2">
    <source>
        <dbReference type="EMBL" id="GGO64373.1"/>
    </source>
</evidence>
<organism evidence="2 3">
    <name type="scientific">Nonomuraea cavernae</name>
    <dbReference type="NCBI Taxonomy" id="2045107"/>
    <lineage>
        <taxon>Bacteria</taxon>
        <taxon>Bacillati</taxon>
        <taxon>Actinomycetota</taxon>
        <taxon>Actinomycetes</taxon>
        <taxon>Streptosporangiales</taxon>
        <taxon>Streptosporangiaceae</taxon>
        <taxon>Nonomuraea</taxon>
    </lineage>
</organism>
<dbReference type="RefSeq" id="WP_189123083.1">
    <property type="nucleotide sequence ID" value="NZ_BMNH01000002.1"/>
</dbReference>
<proteinExistence type="predicted"/>
<keyword evidence="3" id="KW-1185">Reference proteome</keyword>
<reference evidence="2" key="1">
    <citation type="journal article" date="2014" name="Int. J. Syst. Evol. Microbiol.">
        <title>Complete genome sequence of Corynebacterium casei LMG S-19264T (=DSM 44701T), isolated from a smear-ripened cheese.</title>
        <authorList>
            <consortium name="US DOE Joint Genome Institute (JGI-PGF)"/>
            <person name="Walter F."/>
            <person name="Albersmeier A."/>
            <person name="Kalinowski J."/>
            <person name="Ruckert C."/>
        </authorList>
    </citation>
    <scope>NUCLEOTIDE SEQUENCE</scope>
    <source>
        <strain evidence="2">CGMCC 4.7368</strain>
    </source>
</reference>
<sequence length="73" mass="7966">MPNKHKYAAVVFRPDPDLHRRAREAVATVGSNMNAHVIGFLHWVVGDTDELPPRPTDAHPQSSAPDEANSAAK</sequence>
<protein>
    <submittedName>
        <fullName evidence="2">Uncharacterized protein</fullName>
    </submittedName>
</protein>
<comment type="caution">
    <text evidence="2">The sequence shown here is derived from an EMBL/GenBank/DDBJ whole genome shotgun (WGS) entry which is preliminary data.</text>
</comment>
<feature type="region of interest" description="Disordered" evidence="1">
    <location>
        <begin position="48"/>
        <end position="73"/>
    </location>
</feature>
<evidence type="ECO:0000313" key="3">
    <source>
        <dbReference type="Proteomes" id="UP000646523"/>
    </source>
</evidence>
<dbReference type="AlphaFoldDB" id="A0A918DFS2"/>
<evidence type="ECO:0000256" key="1">
    <source>
        <dbReference type="SAM" id="MobiDB-lite"/>
    </source>
</evidence>